<accession>A0A843TMN0</accession>
<comment type="caution">
    <text evidence="2">The sequence shown here is derived from an EMBL/GenBank/DDBJ whole genome shotgun (WGS) entry which is preliminary data.</text>
</comment>
<dbReference type="Proteomes" id="UP000652761">
    <property type="component" value="Unassembled WGS sequence"/>
</dbReference>
<gene>
    <name evidence="2" type="ORF">Taro_006058</name>
</gene>
<feature type="compositionally biased region" description="Polar residues" evidence="1">
    <location>
        <begin position="110"/>
        <end position="128"/>
    </location>
</feature>
<reference evidence="2" key="1">
    <citation type="submission" date="2017-07" db="EMBL/GenBank/DDBJ databases">
        <title>Taro Niue Genome Assembly and Annotation.</title>
        <authorList>
            <person name="Atibalentja N."/>
            <person name="Keating K."/>
            <person name="Fields C.J."/>
        </authorList>
    </citation>
    <scope>NUCLEOTIDE SEQUENCE</scope>
    <source>
        <strain evidence="2">Niue_2</strain>
        <tissue evidence="2">Leaf</tissue>
    </source>
</reference>
<feature type="compositionally biased region" description="Basic and acidic residues" evidence="1">
    <location>
        <begin position="72"/>
        <end position="84"/>
    </location>
</feature>
<protein>
    <submittedName>
        <fullName evidence="2">Uncharacterized protein</fullName>
    </submittedName>
</protein>
<evidence type="ECO:0000313" key="3">
    <source>
        <dbReference type="Proteomes" id="UP000652761"/>
    </source>
</evidence>
<feature type="non-terminal residue" evidence="2">
    <location>
        <position position="1"/>
    </location>
</feature>
<dbReference type="AlphaFoldDB" id="A0A843TMN0"/>
<evidence type="ECO:0000313" key="2">
    <source>
        <dbReference type="EMBL" id="MQL73692.1"/>
    </source>
</evidence>
<dbReference type="EMBL" id="NMUH01000177">
    <property type="protein sequence ID" value="MQL73692.1"/>
    <property type="molecule type" value="Genomic_DNA"/>
</dbReference>
<name>A0A843TMN0_COLES</name>
<organism evidence="2 3">
    <name type="scientific">Colocasia esculenta</name>
    <name type="common">Wild taro</name>
    <name type="synonym">Arum esculentum</name>
    <dbReference type="NCBI Taxonomy" id="4460"/>
    <lineage>
        <taxon>Eukaryota</taxon>
        <taxon>Viridiplantae</taxon>
        <taxon>Streptophyta</taxon>
        <taxon>Embryophyta</taxon>
        <taxon>Tracheophyta</taxon>
        <taxon>Spermatophyta</taxon>
        <taxon>Magnoliopsida</taxon>
        <taxon>Liliopsida</taxon>
        <taxon>Araceae</taxon>
        <taxon>Aroideae</taxon>
        <taxon>Colocasieae</taxon>
        <taxon>Colocasia</taxon>
    </lineage>
</organism>
<feature type="compositionally biased region" description="Basic residues" evidence="1">
    <location>
        <begin position="85"/>
        <end position="94"/>
    </location>
</feature>
<evidence type="ECO:0000256" key="1">
    <source>
        <dbReference type="SAM" id="MobiDB-lite"/>
    </source>
</evidence>
<feature type="region of interest" description="Disordered" evidence="1">
    <location>
        <begin position="1"/>
        <end position="142"/>
    </location>
</feature>
<proteinExistence type="predicted"/>
<sequence>MPRPRGRGQGPKGRGVTPSSRNDEPLAEGSRGETETTSERDKPSSAKHRANREQAGQHNKTTPNCWVVAHDNPSKREARTDPQKGRRPSKHARASKNLGALPEVQKARRSANNRLPASQSIVRQSRPSWHQCKDTATKMSPS</sequence>
<feature type="compositionally biased region" description="Basic and acidic residues" evidence="1">
    <location>
        <begin position="30"/>
        <end position="44"/>
    </location>
</feature>
<feature type="compositionally biased region" description="Polar residues" evidence="1">
    <location>
        <begin position="54"/>
        <end position="64"/>
    </location>
</feature>
<keyword evidence="3" id="KW-1185">Reference proteome</keyword>